<dbReference type="Pfam" id="PF20511">
    <property type="entry name" value="PMI_typeI_cat"/>
    <property type="match status" value="1"/>
</dbReference>
<evidence type="ECO:0000256" key="7">
    <source>
        <dbReference type="PIRNR" id="PIRNR036894"/>
    </source>
</evidence>
<dbReference type="EMBL" id="LWSG01000034">
    <property type="protein sequence ID" value="OAS84118.1"/>
    <property type="molecule type" value="Genomic_DNA"/>
</dbReference>
<proteinExistence type="inferred from homology"/>
<evidence type="ECO:0000256" key="9">
    <source>
        <dbReference type="PIRSR" id="PIRSR036894-2"/>
    </source>
</evidence>
<feature type="active site" evidence="9">
    <location>
        <position position="192"/>
    </location>
</feature>
<feature type="domain" description="Phosphomannose isomerase type I catalytic" evidence="10">
    <location>
        <begin position="8"/>
        <end position="105"/>
    </location>
</feature>
<evidence type="ECO:0000313" key="12">
    <source>
        <dbReference type="EMBL" id="OAS84118.1"/>
    </source>
</evidence>
<dbReference type="EC" id="5.3.1.8" evidence="3 7"/>
<dbReference type="STRING" id="152268.A6K24_08425"/>
<evidence type="ECO:0000256" key="6">
    <source>
        <dbReference type="ARBA" id="ARBA00023235"/>
    </source>
</evidence>
<gene>
    <name evidence="12" type="ORF">A6K24_08425</name>
</gene>
<feature type="binding site" evidence="8">
    <location>
        <position position="115"/>
    </location>
    <ligand>
        <name>Zn(2+)</name>
        <dbReference type="ChEBI" id="CHEBI:29105"/>
    </ligand>
</feature>
<name>A0A179SS41_9BACI</name>
<feature type="domain" description="Mannose-6-phosphate isomerase cupin" evidence="11">
    <location>
        <begin position="237"/>
        <end position="314"/>
    </location>
</feature>
<evidence type="ECO:0000259" key="11">
    <source>
        <dbReference type="Pfam" id="PF21621"/>
    </source>
</evidence>
<dbReference type="Gene3D" id="2.60.120.10">
    <property type="entry name" value="Jelly Rolls"/>
    <property type="match status" value="2"/>
</dbReference>
<dbReference type="PANTHER" id="PTHR42742">
    <property type="entry name" value="TRANSCRIPTIONAL REPRESSOR MPRA"/>
    <property type="match status" value="1"/>
</dbReference>
<dbReference type="SUPFAM" id="SSF51182">
    <property type="entry name" value="RmlC-like cupins"/>
    <property type="match status" value="1"/>
</dbReference>
<dbReference type="OrthoDB" id="9808275at2"/>
<dbReference type="InterPro" id="IPR014628">
    <property type="entry name" value="Man6P_isomerase_Firm_short"/>
</dbReference>
<reference evidence="13" key="1">
    <citation type="submission" date="2016-04" db="EMBL/GenBank/DDBJ databases">
        <authorList>
            <person name="Lyu Z."/>
            <person name="Lyu W."/>
        </authorList>
    </citation>
    <scope>NUCLEOTIDE SEQUENCE [LARGE SCALE GENOMIC DNA]</scope>
    <source>
        <strain evidence="13">C44</strain>
    </source>
</reference>
<evidence type="ECO:0000256" key="5">
    <source>
        <dbReference type="ARBA" id="ARBA00022833"/>
    </source>
</evidence>
<organism evidence="12 13">
    <name type="scientific">Metabacillus litoralis</name>
    <dbReference type="NCBI Taxonomy" id="152268"/>
    <lineage>
        <taxon>Bacteria</taxon>
        <taxon>Bacillati</taxon>
        <taxon>Bacillota</taxon>
        <taxon>Bacilli</taxon>
        <taxon>Bacillales</taxon>
        <taxon>Bacillaceae</taxon>
        <taxon>Metabacillus</taxon>
    </lineage>
</organism>
<comment type="cofactor">
    <cofactor evidence="8">
        <name>Zn(2+)</name>
        <dbReference type="ChEBI" id="CHEBI:29105"/>
    </cofactor>
    <text evidence="8">Binds 1 zinc ion per subunit.</text>
</comment>
<feature type="binding site" evidence="8">
    <location>
        <position position="172"/>
    </location>
    <ligand>
        <name>Zn(2+)</name>
        <dbReference type="ChEBI" id="CHEBI:29105"/>
    </ligand>
</feature>
<dbReference type="GO" id="GO:0005975">
    <property type="term" value="P:carbohydrate metabolic process"/>
    <property type="evidence" value="ECO:0007669"/>
    <property type="project" value="UniProtKB-UniRule"/>
</dbReference>
<sequence>MRNEPLFFKPIFKDRIWGGTQLTSFHYNIPSETTGECWAFSAHPNGQSVVKNGQYEGVTLGELWEKHRDLFGNIAGDRFPLLTKILDANQDLSVQVHPNDEYARIHENGELGKTECWYIIDCEEGAEIIYGHHAQTKEELICMIEKGEWDQLLRRVKIKPGDFFFVPSGTIHAIGAGTIILETQQNSDTTYRVFDFNRKDAEGNLRELHIEKSIEVTETPSSHTEVSPETKQIDGVEITTYVECPYFTVQKWSLSDTATLTQEKPFTLVSVIDGEGELVHKGKTYSFRKGDHFLLPNEFGEFSLKGNADLIASYL</sequence>
<feature type="binding site" evidence="8">
    <location>
        <position position="97"/>
    </location>
    <ligand>
        <name>Zn(2+)</name>
        <dbReference type="ChEBI" id="CHEBI:29105"/>
    </ligand>
</feature>
<comment type="catalytic activity">
    <reaction evidence="1 7">
        <text>D-mannose 6-phosphate = D-fructose 6-phosphate</text>
        <dbReference type="Rhea" id="RHEA:12356"/>
        <dbReference type="ChEBI" id="CHEBI:58735"/>
        <dbReference type="ChEBI" id="CHEBI:61527"/>
        <dbReference type="EC" id="5.3.1.8"/>
    </reaction>
</comment>
<dbReference type="RefSeq" id="WP_066337277.1">
    <property type="nucleotide sequence ID" value="NZ_LWSG01000034.1"/>
</dbReference>
<dbReference type="PIRSF" id="PIRSF036894">
    <property type="entry name" value="PMI_Firm_short"/>
    <property type="match status" value="1"/>
</dbReference>
<evidence type="ECO:0000259" key="10">
    <source>
        <dbReference type="Pfam" id="PF20511"/>
    </source>
</evidence>
<keyword evidence="5 7" id="KW-0862">Zinc</keyword>
<evidence type="ECO:0000256" key="1">
    <source>
        <dbReference type="ARBA" id="ARBA00000757"/>
    </source>
</evidence>
<dbReference type="GO" id="GO:0004476">
    <property type="term" value="F:mannose-6-phosphate isomerase activity"/>
    <property type="evidence" value="ECO:0007669"/>
    <property type="project" value="UniProtKB-UniRule"/>
</dbReference>
<dbReference type="NCBIfam" id="TIGR00218">
    <property type="entry name" value="manA"/>
    <property type="match status" value="1"/>
</dbReference>
<protein>
    <recommendedName>
        <fullName evidence="3 7">Mannose-6-phosphate isomerase</fullName>
        <ecNumber evidence="3 7">5.3.1.8</ecNumber>
    </recommendedName>
</protein>
<evidence type="ECO:0000256" key="3">
    <source>
        <dbReference type="ARBA" id="ARBA00011956"/>
    </source>
</evidence>
<keyword evidence="6 7" id="KW-0413">Isomerase</keyword>
<evidence type="ECO:0000256" key="8">
    <source>
        <dbReference type="PIRSR" id="PIRSR036894-1"/>
    </source>
</evidence>
<dbReference type="Proteomes" id="UP000078534">
    <property type="component" value="Unassembled WGS sequence"/>
</dbReference>
<dbReference type="CDD" id="cd07010">
    <property type="entry name" value="cupin_PMI_type_I_N_bac"/>
    <property type="match status" value="1"/>
</dbReference>
<comment type="similarity">
    <text evidence="2 7">Belongs to the mannose-6-phosphate isomerase type 1 family.</text>
</comment>
<dbReference type="InterPro" id="IPR046457">
    <property type="entry name" value="PMI_typeI_cat"/>
</dbReference>
<dbReference type="InterPro" id="IPR014710">
    <property type="entry name" value="RmlC-like_jellyroll"/>
</dbReference>
<accession>A0A179SS41</accession>
<dbReference type="InterPro" id="IPR001250">
    <property type="entry name" value="Man6P_Isoase-1"/>
</dbReference>
<keyword evidence="13" id="KW-1185">Reference proteome</keyword>
<dbReference type="GO" id="GO:0008270">
    <property type="term" value="F:zinc ion binding"/>
    <property type="evidence" value="ECO:0007669"/>
    <property type="project" value="UniProtKB-UniRule"/>
</dbReference>
<keyword evidence="4 7" id="KW-0479">Metal-binding</keyword>
<dbReference type="PANTHER" id="PTHR42742:SF3">
    <property type="entry name" value="FRUCTOKINASE"/>
    <property type="match status" value="1"/>
</dbReference>
<dbReference type="InterPro" id="IPR011051">
    <property type="entry name" value="RmlC_Cupin_sf"/>
</dbReference>
<dbReference type="Pfam" id="PF21621">
    <property type="entry name" value="MPI_cupin_dom"/>
    <property type="match status" value="1"/>
</dbReference>
<dbReference type="InterPro" id="IPR051804">
    <property type="entry name" value="Carb_Metab_Reg_Kinase/Isom"/>
</dbReference>
<evidence type="ECO:0000313" key="13">
    <source>
        <dbReference type="Proteomes" id="UP000078534"/>
    </source>
</evidence>
<evidence type="ECO:0000256" key="4">
    <source>
        <dbReference type="ARBA" id="ARBA00022723"/>
    </source>
</evidence>
<dbReference type="InterPro" id="IPR049071">
    <property type="entry name" value="MPI_cupin_dom"/>
</dbReference>
<dbReference type="AlphaFoldDB" id="A0A179SS41"/>
<comment type="caution">
    <text evidence="12">The sequence shown here is derived from an EMBL/GenBank/DDBJ whole genome shotgun (WGS) entry which is preliminary data.</text>
</comment>
<evidence type="ECO:0000256" key="2">
    <source>
        <dbReference type="ARBA" id="ARBA00010772"/>
    </source>
</evidence>